<evidence type="ECO:0000313" key="2">
    <source>
        <dbReference type="Proteomes" id="UP001386955"/>
    </source>
</evidence>
<sequence length="240" mass="26618">MLLRSASTSFLNSHLPHSLPEPEFRHHFPGIRALSVVRMPTCAMSDTVNKRKRLNGVECEPTTPFLSLCEVGAKDERHGTVLVSPGGGGSNDCGGSGWDHKSYGGESNNGGNDSIEVFYQTMIEANPGNSLFLRNYARYLKEVREDYVKAEEYCGRAILENPNDGSVLSMYADLIWQTQKNTARAESYFDQAVKASPNDCYVFASYAHFLWDTDEEEENLPKESFSFLTPRPSTPLAAAS</sequence>
<comment type="caution">
    <text evidence="1">The sequence shown here is derived from an EMBL/GenBank/DDBJ whole genome shotgun (WGS) entry which is preliminary data.</text>
</comment>
<dbReference type="Gene3D" id="1.25.40.10">
    <property type="entry name" value="Tetratricopeptide repeat domain"/>
    <property type="match status" value="1"/>
</dbReference>
<dbReference type="AlphaFoldDB" id="A0AAN9T1K8"/>
<dbReference type="EMBL" id="JAYMYS010000001">
    <property type="protein sequence ID" value="KAK7411174.1"/>
    <property type="molecule type" value="Genomic_DNA"/>
</dbReference>
<keyword evidence="2" id="KW-1185">Reference proteome</keyword>
<accession>A0AAN9T1K8</accession>
<dbReference type="SUPFAM" id="SSF48452">
    <property type="entry name" value="TPR-like"/>
    <property type="match status" value="1"/>
</dbReference>
<protein>
    <submittedName>
        <fullName evidence="1">Uncharacterized protein</fullName>
    </submittedName>
</protein>
<organism evidence="1 2">
    <name type="scientific">Psophocarpus tetragonolobus</name>
    <name type="common">Winged bean</name>
    <name type="synonym">Dolichos tetragonolobus</name>
    <dbReference type="NCBI Taxonomy" id="3891"/>
    <lineage>
        <taxon>Eukaryota</taxon>
        <taxon>Viridiplantae</taxon>
        <taxon>Streptophyta</taxon>
        <taxon>Embryophyta</taxon>
        <taxon>Tracheophyta</taxon>
        <taxon>Spermatophyta</taxon>
        <taxon>Magnoliopsida</taxon>
        <taxon>eudicotyledons</taxon>
        <taxon>Gunneridae</taxon>
        <taxon>Pentapetalae</taxon>
        <taxon>rosids</taxon>
        <taxon>fabids</taxon>
        <taxon>Fabales</taxon>
        <taxon>Fabaceae</taxon>
        <taxon>Papilionoideae</taxon>
        <taxon>50 kb inversion clade</taxon>
        <taxon>NPAAA clade</taxon>
        <taxon>indigoferoid/millettioid clade</taxon>
        <taxon>Phaseoleae</taxon>
        <taxon>Psophocarpus</taxon>
    </lineage>
</organism>
<proteinExistence type="predicted"/>
<dbReference type="Proteomes" id="UP001386955">
    <property type="component" value="Unassembled WGS sequence"/>
</dbReference>
<name>A0AAN9T1K8_PSOTE</name>
<evidence type="ECO:0000313" key="1">
    <source>
        <dbReference type="EMBL" id="KAK7411174.1"/>
    </source>
</evidence>
<dbReference type="PANTHER" id="PTHR26312">
    <property type="entry name" value="TETRATRICOPEPTIDE REPEAT PROTEIN 5"/>
    <property type="match status" value="1"/>
</dbReference>
<dbReference type="PANTHER" id="PTHR26312:SF227">
    <property type="entry name" value="TETRATRICOPEPTIDE REPEAT (TPR)-LIKE SUPERFAMILY PROTEIN"/>
    <property type="match status" value="1"/>
</dbReference>
<reference evidence="1 2" key="1">
    <citation type="submission" date="2024-01" db="EMBL/GenBank/DDBJ databases">
        <title>The genomes of 5 underutilized Papilionoideae crops provide insights into root nodulation and disease resistanc.</title>
        <authorList>
            <person name="Jiang F."/>
        </authorList>
    </citation>
    <scope>NUCLEOTIDE SEQUENCE [LARGE SCALE GENOMIC DNA]</scope>
    <source>
        <strain evidence="1">DUOXIRENSHENG_FW03</strain>
        <tissue evidence="1">Leaves</tissue>
    </source>
</reference>
<gene>
    <name evidence="1" type="ORF">VNO78_02606</name>
</gene>
<dbReference type="InterPro" id="IPR011990">
    <property type="entry name" value="TPR-like_helical_dom_sf"/>
</dbReference>